<dbReference type="CDD" id="cd02440">
    <property type="entry name" value="AdoMet_MTases"/>
    <property type="match status" value="1"/>
</dbReference>
<dbReference type="InterPro" id="IPR052356">
    <property type="entry name" value="Thiol_S-MT"/>
</dbReference>
<dbReference type="AlphaFoldDB" id="A0A7J0CIV1"/>
<dbReference type="Pfam" id="PF08241">
    <property type="entry name" value="Methyltransf_11"/>
    <property type="match status" value="1"/>
</dbReference>
<proteinExistence type="predicted"/>
<sequence length="236" mass="26136">MGPRRRRLHEGCLFPVEVLSGTAAELLFPDNGFDVVVSSLVLCSVSDVDRAAAEMRRGLKPGGELRFYEHVRSERTKFARVQRALDVLRPVRGGGCHLSRDPESAMIGAGLRVETVRRFELTINGRISPSSLCVIGPCHQGMCIGWFTVGGWLWRQNHKQGRCSRVTGRAESHQERKEWHCYGSGSDAPPECGMRFPAGPEEALYAHRYAVPPCGEGALRSMSRGHFVHCGSEHIV</sequence>
<dbReference type="Gene3D" id="3.40.50.150">
    <property type="entry name" value="Vaccinia Virus protein VP39"/>
    <property type="match status" value="1"/>
</dbReference>
<comment type="caution">
    <text evidence="2">The sequence shown here is derived from an EMBL/GenBank/DDBJ whole genome shotgun (WGS) entry which is preliminary data.</text>
</comment>
<dbReference type="InterPro" id="IPR013216">
    <property type="entry name" value="Methyltransf_11"/>
</dbReference>
<dbReference type="SUPFAM" id="SSF53335">
    <property type="entry name" value="S-adenosyl-L-methionine-dependent methyltransferases"/>
    <property type="match status" value="1"/>
</dbReference>
<evidence type="ECO:0000313" key="2">
    <source>
        <dbReference type="EMBL" id="GFN02349.1"/>
    </source>
</evidence>
<accession>A0A7J0CIV1</accession>
<dbReference type="PANTHER" id="PTHR45036:SF1">
    <property type="entry name" value="METHYLTRANSFERASE LIKE 7A"/>
    <property type="match status" value="1"/>
</dbReference>
<organism evidence="2 3">
    <name type="scientific">Streptomyces microflavus</name>
    <name type="common">Streptomyces lipmanii</name>
    <dbReference type="NCBI Taxonomy" id="1919"/>
    <lineage>
        <taxon>Bacteria</taxon>
        <taxon>Bacillati</taxon>
        <taxon>Actinomycetota</taxon>
        <taxon>Actinomycetes</taxon>
        <taxon>Kitasatosporales</taxon>
        <taxon>Streptomycetaceae</taxon>
        <taxon>Streptomyces</taxon>
    </lineage>
</organism>
<reference evidence="2 3" key="1">
    <citation type="submission" date="2020-05" db="EMBL/GenBank/DDBJ databases">
        <title>Whole genome shotgun sequence of Streptomyces microflavus NBRC 13062.</title>
        <authorList>
            <person name="Komaki H."/>
            <person name="Tamura T."/>
        </authorList>
    </citation>
    <scope>NUCLEOTIDE SEQUENCE [LARGE SCALE GENOMIC DNA]</scope>
    <source>
        <strain evidence="2 3">NBRC 13062</strain>
    </source>
</reference>
<evidence type="ECO:0000259" key="1">
    <source>
        <dbReference type="Pfam" id="PF08241"/>
    </source>
</evidence>
<dbReference type="PANTHER" id="PTHR45036">
    <property type="entry name" value="METHYLTRANSFERASE LIKE 7B"/>
    <property type="match status" value="1"/>
</dbReference>
<name>A0A7J0CIV1_STRMI</name>
<feature type="domain" description="Methyltransferase type 11" evidence="1">
    <location>
        <begin position="13"/>
        <end position="66"/>
    </location>
</feature>
<protein>
    <recommendedName>
        <fullName evidence="1">Methyltransferase type 11 domain-containing protein</fullName>
    </recommendedName>
</protein>
<dbReference type="InterPro" id="IPR029063">
    <property type="entry name" value="SAM-dependent_MTases_sf"/>
</dbReference>
<dbReference type="EMBL" id="BLWD01000001">
    <property type="protein sequence ID" value="GFN02349.1"/>
    <property type="molecule type" value="Genomic_DNA"/>
</dbReference>
<gene>
    <name evidence="2" type="ORF">Smic_09050</name>
</gene>
<evidence type="ECO:0000313" key="3">
    <source>
        <dbReference type="Proteomes" id="UP000498740"/>
    </source>
</evidence>
<dbReference type="Proteomes" id="UP000498740">
    <property type="component" value="Unassembled WGS sequence"/>
</dbReference>
<dbReference type="GO" id="GO:0008757">
    <property type="term" value="F:S-adenosylmethionine-dependent methyltransferase activity"/>
    <property type="evidence" value="ECO:0007669"/>
    <property type="project" value="InterPro"/>
</dbReference>